<gene>
    <name evidence="3" type="ORF">ACRE_073710</name>
</gene>
<keyword evidence="2" id="KW-0732">Signal</keyword>
<feature type="chain" id="PRO_5001815209" description="Extracellular membrane protein CFEM domain-containing protein" evidence="2">
    <location>
        <begin position="21"/>
        <end position="147"/>
    </location>
</feature>
<reference evidence="4" key="1">
    <citation type="journal article" date="2014" name="Genome Announc.">
        <title>Genome sequence and annotation of Acremonium chrysogenum, producer of the beta-lactam antibiotic cephalosporin C.</title>
        <authorList>
            <person name="Terfehr D."/>
            <person name="Dahlmann T.A."/>
            <person name="Specht T."/>
            <person name="Zadra I."/>
            <person name="Kuernsteiner H."/>
            <person name="Kueck U."/>
        </authorList>
    </citation>
    <scope>NUCLEOTIDE SEQUENCE [LARGE SCALE GENOMIC DNA]</scope>
    <source>
        <strain evidence="4">ATCC 11550 / CBS 779.69 / DSM 880 / IAM 14645 / JCM 23072 / IMI 49137</strain>
    </source>
</reference>
<dbReference type="OrthoDB" id="2342176at2759"/>
<evidence type="ECO:0008006" key="5">
    <source>
        <dbReference type="Google" id="ProtNLM"/>
    </source>
</evidence>
<proteinExistence type="predicted"/>
<name>A0A086SXU5_HAPC1</name>
<keyword evidence="4" id="KW-1185">Reference proteome</keyword>
<evidence type="ECO:0000313" key="4">
    <source>
        <dbReference type="Proteomes" id="UP000029964"/>
    </source>
</evidence>
<feature type="signal peptide" evidence="2">
    <location>
        <begin position="1"/>
        <end position="20"/>
    </location>
</feature>
<dbReference type="EMBL" id="JPKY01000110">
    <property type="protein sequence ID" value="KFH41927.1"/>
    <property type="molecule type" value="Genomic_DNA"/>
</dbReference>
<evidence type="ECO:0000313" key="3">
    <source>
        <dbReference type="EMBL" id="KFH41927.1"/>
    </source>
</evidence>
<feature type="transmembrane region" description="Helical" evidence="1">
    <location>
        <begin position="128"/>
        <end position="146"/>
    </location>
</feature>
<keyword evidence="1" id="KW-0812">Transmembrane</keyword>
<protein>
    <recommendedName>
        <fullName evidence="5">Extracellular membrane protein CFEM domain-containing protein</fullName>
    </recommendedName>
</protein>
<evidence type="ECO:0000256" key="2">
    <source>
        <dbReference type="SAM" id="SignalP"/>
    </source>
</evidence>
<keyword evidence="1" id="KW-0472">Membrane</keyword>
<keyword evidence="1" id="KW-1133">Transmembrane helix</keyword>
<dbReference type="AlphaFoldDB" id="A0A086SXU5"/>
<accession>A0A086SXU5</accession>
<sequence length="147" mass="15098">MKAAATFLTSALCLAAPARGQSLPSHEIATGTTATTVTSGVANPIARRAETEGAECSPEGQWNCMPDTWQRCASGRWSVVMDLAEGTICTPQGLVDDITVEHDGSVNGGDGGSSGGGDDFSMGSRRSIVAYTVLAIGVVACVQLGWY</sequence>
<organism evidence="3 4">
    <name type="scientific">Hapsidospora chrysogenum (strain ATCC 11550 / CBS 779.69 / DSM 880 / IAM 14645 / JCM 23072 / IMI 49137)</name>
    <name type="common">Acremonium chrysogenum</name>
    <dbReference type="NCBI Taxonomy" id="857340"/>
    <lineage>
        <taxon>Eukaryota</taxon>
        <taxon>Fungi</taxon>
        <taxon>Dikarya</taxon>
        <taxon>Ascomycota</taxon>
        <taxon>Pezizomycotina</taxon>
        <taxon>Sordariomycetes</taxon>
        <taxon>Hypocreomycetidae</taxon>
        <taxon>Hypocreales</taxon>
        <taxon>Bionectriaceae</taxon>
        <taxon>Hapsidospora</taxon>
    </lineage>
</organism>
<dbReference type="HOGENOM" id="CLU_1767502_0_0_1"/>
<evidence type="ECO:0000256" key="1">
    <source>
        <dbReference type="SAM" id="Phobius"/>
    </source>
</evidence>
<dbReference type="Proteomes" id="UP000029964">
    <property type="component" value="Unassembled WGS sequence"/>
</dbReference>
<comment type="caution">
    <text evidence="3">The sequence shown here is derived from an EMBL/GenBank/DDBJ whole genome shotgun (WGS) entry which is preliminary data.</text>
</comment>